<dbReference type="InterPro" id="IPR024742">
    <property type="entry name" value="Glycogen_debranch_N"/>
</dbReference>
<evidence type="ECO:0000259" key="1">
    <source>
        <dbReference type="Pfam" id="PF06202"/>
    </source>
</evidence>
<dbReference type="EMBL" id="JAGQLK010000002">
    <property type="protein sequence ID" value="MCA9382757.1"/>
    <property type="molecule type" value="Genomic_DNA"/>
</dbReference>
<evidence type="ECO:0000313" key="3">
    <source>
        <dbReference type="EMBL" id="MCA9382757.1"/>
    </source>
</evidence>
<dbReference type="InterPro" id="IPR032790">
    <property type="entry name" value="GDE_C"/>
</dbReference>
<dbReference type="GO" id="GO:0004134">
    <property type="term" value="F:4-alpha-glucanotransferase activity"/>
    <property type="evidence" value="ECO:0007669"/>
    <property type="project" value="InterPro"/>
</dbReference>
<gene>
    <name evidence="3" type="ORF">KC909_00160</name>
</gene>
<organism evidence="3 4">
    <name type="scientific">Candidatus Dojkabacteria bacterium</name>
    <dbReference type="NCBI Taxonomy" id="2099670"/>
    <lineage>
        <taxon>Bacteria</taxon>
        <taxon>Candidatus Dojkabacteria</taxon>
    </lineage>
</organism>
<dbReference type="AlphaFoldDB" id="A0A955L4M6"/>
<dbReference type="PANTHER" id="PTHR10569:SF2">
    <property type="entry name" value="GLYCOGEN DEBRANCHING ENZYME"/>
    <property type="match status" value="1"/>
</dbReference>
<accession>A0A955L4M6</accession>
<sequence length="638" mass="73652">MQREFLITNSLGGYCSSDYKLGNTRKYHGLLVAANHDLTRVNIVNRIEEWLEINSKKYPLSSSLYKGNVLSPDGSEYIESFSIDKYPTWIYRIDNITIEKSYVLSKGVNRLTARYKITNDGAIDTKLVLSPFVSNRGIDELNKITGDDKYTHYIHPDHLILDVGKRKFVKVNFTGFEYSETQSIYYDFYYPIEEQRGYPSLEDLEKIGDFTVVVTPGESTFQISFEYYDTKSTEDVAQDVFEAYNNYTENLVIEFYNTHNLARSEFVDNLLVSADSFIVNSIENTAILAGYHWFGEWGRDTFMSFTGLLLKTDRIEEAKAILLKWNNYFKDGLLPNLPFFGNYESLDGVLWYSVALWNYYNKTKDVATVKKILPNLEDTLVSFTMGTQGIKEEGGYLVNSNYDKALTWMDAQVDGVPVTNRAGKAVEIQALWFNFLKILLFFKEEVNDLTYISQIQTLISKLTSNFEKDFWNENEDCLYDLISGDYKDPAIRPNQVMVTYLPFELLGKRRAKRMLETVKNKLLTQVGLKTLNAENENYHGSYQGEQKLRDQAYHQGTIWPFWTGAFLISYIKQHNYSLQSIEFAKSHLDQFIQALNIQGLRYIPEIFEADTLRADGCLSQAWSVAYTLELISEIALNT</sequence>
<dbReference type="Proteomes" id="UP000783287">
    <property type="component" value="Unassembled WGS sequence"/>
</dbReference>
<dbReference type="Pfam" id="PF06202">
    <property type="entry name" value="GDE_C"/>
    <property type="match status" value="1"/>
</dbReference>
<evidence type="ECO:0000313" key="4">
    <source>
        <dbReference type="Proteomes" id="UP000783287"/>
    </source>
</evidence>
<dbReference type="SUPFAM" id="SSF48208">
    <property type="entry name" value="Six-hairpin glycosidases"/>
    <property type="match status" value="1"/>
</dbReference>
<name>A0A955L4M6_9BACT</name>
<reference evidence="3" key="2">
    <citation type="journal article" date="2021" name="Microbiome">
        <title>Successional dynamics and alternative stable states in a saline activated sludge microbial community over 9 years.</title>
        <authorList>
            <person name="Wang Y."/>
            <person name="Ye J."/>
            <person name="Ju F."/>
            <person name="Liu L."/>
            <person name="Boyd J.A."/>
            <person name="Deng Y."/>
            <person name="Parks D.H."/>
            <person name="Jiang X."/>
            <person name="Yin X."/>
            <person name="Woodcroft B.J."/>
            <person name="Tyson G.W."/>
            <person name="Hugenholtz P."/>
            <person name="Polz M.F."/>
            <person name="Zhang T."/>
        </authorList>
    </citation>
    <scope>NUCLEOTIDE SEQUENCE</scope>
    <source>
        <strain evidence="3">HKST-UBA14</strain>
    </source>
</reference>
<dbReference type="InterPro" id="IPR008928">
    <property type="entry name" value="6-hairpin_glycosidase_sf"/>
</dbReference>
<dbReference type="InterPro" id="IPR012341">
    <property type="entry name" value="6hp_glycosidase-like_sf"/>
</dbReference>
<protein>
    <submittedName>
        <fullName evidence="3">Glycogen debranching enzyme family protein</fullName>
    </submittedName>
</protein>
<evidence type="ECO:0000259" key="2">
    <source>
        <dbReference type="Pfam" id="PF12439"/>
    </source>
</evidence>
<comment type="caution">
    <text evidence="3">The sequence shown here is derived from an EMBL/GenBank/DDBJ whole genome shotgun (WGS) entry which is preliminary data.</text>
</comment>
<dbReference type="InterPro" id="IPR010401">
    <property type="entry name" value="AGL/Gdb1"/>
</dbReference>
<reference evidence="3" key="1">
    <citation type="submission" date="2020-04" db="EMBL/GenBank/DDBJ databases">
        <authorList>
            <person name="Zhang T."/>
        </authorList>
    </citation>
    <scope>NUCLEOTIDE SEQUENCE</scope>
    <source>
        <strain evidence="3">HKST-UBA14</strain>
    </source>
</reference>
<dbReference type="GO" id="GO:0005980">
    <property type="term" value="P:glycogen catabolic process"/>
    <property type="evidence" value="ECO:0007669"/>
    <property type="project" value="InterPro"/>
</dbReference>
<dbReference type="PANTHER" id="PTHR10569">
    <property type="entry name" value="GLYCOGEN DEBRANCHING ENZYME"/>
    <property type="match status" value="1"/>
</dbReference>
<proteinExistence type="predicted"/>
<dbReference type="GO" id="GO:0004135">
    <property type="term" value="F:amylo-alpha-1,6-glucosidase activity"/>
    <property type="evidence" value="ECO:0007669"/>
    <property type="project" value="InterPro"/>
</dbReference>
<feature type="domain" description="Glycogen debranching enzyme C-terminal" evidence="1">
    <location>
        <begin position="273"/>
        <end position="628"/>
    </location>
</feature>
<dbReference type="Gene3D" id="1.50.10.10">
    <property type="match status" value="1"/>
</dbReference>
<feature type="domain" description="Glycogen debranching enzyme bacterial and archaeal type N-terminal" evidence="2">
    <location>
        <begin position="3"/>
        <end position="219"/>
    </location>
</feature>
<dbReference type="Pfam" id="PF12439">
    <property type="entry name" value="GDE_N"/>
    <property type="match status" value="1"/>
</dbReference>